<keyword evidence="4 7" id="KW-0812">Transmembrane</keyword>
<dbReference type="EMBL" id="VTES01000003">
    <property type="protein sequence ID" value="TYS63844.1"/>
    <property type="molecule type" value="Genomic_DNA"/>
</dbReference>
<dbReference type="SUPFAM" id="SSF161098">
    <property type="entry name" value="MetI-like"/>
    <property type="match status" value="1"/>
</dbReference>
<proteinExistence type="inferred from homology"/>
<dbReference type="GO" id="GO:0005886">
    <property type="term" value="C:plasma membrane"/>
    <property type="evidence" value="ECO:0007669"/>
    <property type="project" value="UniProtKB-SubCell"/>
</dbReference>
<gene>
    <name evidence="9" type="ORF">FZD47_10040</name>
</gene>
<dbReference type="InterPro" id="IPR000515">
    <property type="entry name" value="MetI-like"/>
</dbReference>
<comment type="caution">
    <text evidence="9">The sequence shown here is derived from an EMBL/GenBank/DDBJ whole genome shotgun (WGS) entry which is preliminary data.</text>
</comment>
<evidence type="ECO:0000256" key="1">
    <source>
        <dbReference type="ARBA" id="ARBA00004651"/>
    </source>
</evidence>
<protein>
    <submittedName>
        <fullName evidence="9">Sugar ABC transporter permease</fullName>
    </submittedName>
</protein>
<feature type="transmembrane region" description="Helical" evidence="7">
    <location>
        <begin position="13"/>
        <end position="35"/>
    </location>
</feature>
<keyword evidence="6 7" id="KW-0472">Membrane</keyword>
<name>A0A5D4SNE6_9BACI</name>
<dbReference type="PANTHER" id="PTHR43227:SF11">
    <property type="entry name" value="BLL4140 PROTEIN"/>
    <property type="match status" value="1"/>
</dbReference>
<evidence type="ECO:0000259" key="8">
    <source>
        <dbReference type="PROSITE" id="PS50928"/>
    </source>
</evidence>
<evidence type="ECO:0000313" key="9">
    <source>
        <dbReference type="EMBL" id="TYS63844.1"/>
    </source>
</evidence>
<reference evidence="9 10" key="1">
    <citation type="submission" date="2019-08" db="EMBL/GenBank/DDBJ databases">
        <title>Bacillus genomes from the desert of Cuatro Cienegas, Coahuila.</title>
        <authorList>
            <person name="Olmedo-Alvarez G."/>
        </authorList>
    </citation>
    <scope>NUCLEOTIDE SEQUENCE [LARGE SCALE GENOMIC DNA]</scope>
    <source>
        <strain evidence="9 10">CH37_1T</strain>
    </source>
</reference>
<keyword evidence="3" id="KW-1003">Cell membrane</keyword>
<dbReference type="InterPro" id="IPR035906">
    <property type="entry name" value="MetI-like_sf"/>
</dbReference>
<feature type="transmembrane region" description="Helical" evidence="7">
    <location>
        <begin position="265"/>
        <end position="290"/>
    </location>
</feature>
<feature type="transmembrane region" description="Helical" evidence="7">
    <location>
        <begin position="107"/>
        <end position="130"/>
    </location>
</feature>
<accession>A0A5D4SNE6</accession>
<dbReference type="Gene3D" id="1.10.3720.10">
    <property type="entry name" value="MetI-like"/>
    <property type="match status" value="1"/>
</dbReference>
<dbReference type="CDD" id="cd06261">
    <property type="entry name" value="TM_PBP2"/>
    <property type="match status" value="1"/>
</dbReference>
<evidence type="ECO:0000256" key="6">
    <source>
        <dbReference type="ARBA" id="ARBA00023136"/>
    </source>
</evidence>
<dbReference type="Proteomes" id="UP000323732">
    <property type="component" value="Unassembled WGS sequence"/>
</dbReference>
<dbReference type="RefSeq" id="WP_101549197.1">
    <property type="nucleotide sequence ID" value="NZ_JAMYWU010000001.1"/>
</dbReference>
<dbReference type="GO" id="GO:0055085">
    <property type="term" value="P:transmembrane transport"/>
    <property type="evidence" value="ECO:0007669"/>
    <property type="project" value="InterPro"/>
</dbReference>
<dbReference type="Pfam" id="PF00528">
    <property type="entry name" value="BPD_transp_1"/>
    <property type="match status" value="1"/>
</dbReference>
<dbReference type="PROSITE" id="PS50928">
    <property type="entry name" value="ABC_TM1"/>
    <property type="match status" value="1"/>
</dbReference>
<feature type="domain" description="ABC transmembrane type-1" evidence="8">
    <location>
        <begin position="71"/>
        <end position="286"/>
    </location>
</feature>
<evidence type="ECO:0000256" key="3">
    <source>
        <dbReference type="ARBA" id="ARBA00022475"/>
    </source>
</evidence>
<keyword evidence="2 7" id="KW-0813">Transport</keyword>
<feature type="transmembrane region" description="Helical" evidence="7">
    <location>
        <begin position="75"/>
        <end position="95"/>
    </location>
</feature>
<comment type="similarity">
    <text evidence="7">Belongs to the binding-protein-dependent transport system permease family.</text>
</comment>
<dbReference type="InterPro" id="IPR050809">
    <property type="entry name" value="UgpAE/MalFG_permease"/>
</dbReference>
<evidence type="ECO:0000256" key="2">
    <source>
        <dbReference type="ARBA" id="ARBA00022448"/>
    </source>
</evidence>
<dbReference type="PANTHER" id="PTHR43227">
    <property type="entry name" value="BLL4140 PROTEIN"/>
    <property type="match status" value="1"/>
</dbReference>
<evidence type="ECO:0000313" key="10">
    <source>
        <dbReference type="Proteomes" id="UP000323732"/>
    </source>
</evidence>
<evidence type="ECO:0000256" key="4">
    <source>
        <dbReference type="ARBA" id="ARBA00022692"/>
    </source>
</evidence>
<evidence type="ECO:0000256" key="5">
    <source>
        <dbReference type="ARBA" id="ARBA00022989"/>
    </source>
</evidence>
<feature type="transmembrane region" description="Helical" evidence="7">
    <location>
        <begin position="176"/>
        <end position="193"/>
    </location>
</feature>
<evidence type="ECO:0000256" key="7">
    <source>
        <dbReference type="RuleBase" id="RU363032"/>
    </source>
</evidence>
<dbReference type="AlphaFoldDB" id="A0A5D4SNE6"/>
<keyword evidence="5 7" id="KW-1133">Transmembrane helix</keyword>
<organism evidence="9 10">
    <name type="scientific">Bacillus infantis</name>
    <dbReference type="NCBI Taxonomy" id="324767"/>
    <lineage>
        <taxon>Bacteria</taxon>
        <taxon>Bacillati</taxon>
        <taxon>Bacillota</taxon>
        <taxon>Bacilli</taxon>
        <taxon>Bacillales</taxon>
        <taxon>Bacillaceae</taxon>
        <taxon>Bacillus</taxon>
    </lineage>
</organism>
<sequence>MVQGVFKKLKADWVLYAMLLPALVYFGIFHVIPLIGMKLAFQDYRIIGDNVWVGLKHFKVLFSSPAFFDVLRNTVIISTMKMVFFFPVPIILSLMINEVRNGPFRKYVQSVVYLPHFLSWVVIAGVWIAFLSPVDGGVNTLRNFFQLPSLDFMTSKDHIRWVLVFSEMWRSAGWDSIIYLAAIMKISPSLYEAARIDGASRLQQMRFITIPELYGTIITVFILNLGFFMNAGFDQVFNLINDSVISVIDILDTYVYRIGILNGQYAYATAASLFKGVIGVVLILSTHFIAKRISGKGVW</sequence>
<comment type="subcellular location">
    <subcellularLocation>
        <location evidence="1 7">Cell membrane</location>
        <topology evidence="1 7">Multi-pass membrane protein</topology>
    </subcellularLocation>
</comment>
<feature type="transmembrane region" description="Helical" evidence="7">
    <location>
        <begin position="213"/>
        <end position="233"/>
    </location>
</feature>